<feature type="domain" description="Protein kinase" evidence="2">
    <location>
        <begin position="964"/>
        <end position="1324"/>
    </location>
</feature>
<dbReference type="SMART" id="SM00220">
    <property type="entry name" value="S_TKc"/>
    <property type="match status" value="1"/>
</dbReference>
<dbReference type="Pfam" id="PF00069">
    <property type="entry name" value="Pkinase"/>
    <property type="match status" value="1"/>
</dbReference>
<dbReference type="PROSITE" id="PS00108">
    <property type="entry name" value="PROTEIN_KINASE_ST"/>
    <property type="match status" value="1"/>
</dbReference>
<feature type="region of interest" description="Disordered" evidence="1">
    <location>
        <begin position="807"/>
        <end position="837"/>
    </location>
</feature>
<dbReference type="PANTHER" id="PTHR44167:SF30">
    <property type="entry name" value="PHOSPHORYLASE KINASE"/>
    <property type="match status" value="1"/>
</dbReference>
<name>A0A3R7MF57_9TRYP</name>
<dbReference type="OrthoDB" id="273310at2759"/>
<reference evidence="3 4" key="1">
    <citation type="journal article" date="2018" name="BMC Genomics">
        <title>Genomic comparison of Trypanosoma conorhini and Trypanosoma rangeli to Trypanosoma cruzi strains of high and low virulence.</title>
        <authorList>
            <person name="Bradwell K.R."/>
            <person name="Koparde V.N."/>
            <person name="Matveyev A.V."/>
            <person name="Serrano M.G."/>
            <person name="Alves J.M."/>
            <person name="Parikh H."/>
            <person name="Huang B."/>
            <person name="Lee V."/>
            <person name="Espinosa-Alvarez O."/>
            <person name="Ortiz P.A."/>
            <person name="Costa-Martins A.G."/>
            <person name="Teixeira M.M."/>
            <person name="Buck G.A."/>
        </authorList>
    </citation>
    <scope>NUCLEOTIDE SEQUENCE [LARGE SCALE GENOMIC DNA]</scope>
    <source>
        <strain evidence="3 4">025E</strain>
    </source>
</reference>
<keyword evidence="4" id="KW-1185">Reference proteome</keyword>
<dbReference type="InterPro" id="IPR000719">
    <property type="entry name" value="Prot_kinase_dom"/>
</dbReference>
<organism evidence="3 4">
    <name type="scientific">Trypanosoma conorhini</name>
    <dbReference type="NCBI Taxonomy" id="83891"/>
    <lineage>
        <taxon>Eukaryota</taxon>
        <taxon>Discoba</taxon>
        <taxon>Euglenozoa</taxon>
        <taxon>Kinetoplastea</taxon>
        <taxon>Metakinetoplastina</taxon>
        <taxon>Trypanosomatida</taxon>
        <taxon>Trypanosomatidae</taxon>
        <taxon>Trypanosoma</taxon>
    </lineage>
</organism>
<accession>A0A3R7MF57</accession>
<keyword evidence="3" id="KW-0808">Transferase</keyword>
<dbReference type="GO" id="GO:0005524">
    <property type="term" value="F:ATP binding"/>
    <property type="evidence" value="ECO:0007669"/>
    <property type="project" value="InterPro"/>
</dbReference>
<dbReference type="RefSeq" id="XP_029227028.1">
    <property type="nucleotide sequence ID" value="XM_029372853.1"/>
</dbReference>
<dbReference type="GeneID" id="40319574"/>
<evidence type="ECO:0000256" key="1">
    <source>
        <dbReference type="SAM" id="MobiDB-lite"/>
    </source>
</evidence>
<dbReference type="PROSITE" id="PS50011">
    <property type="entry name" value="PROTEIN_KINASE_DOM"/>
    <property type="match status" value="1"/>
</dbReference>
<feature type="compositionally biased region" description="Polar residues" evidence="1">
    <location>
        <begin position="750"/>
        <end position="766"/>
    </location>
</feature>
<dbReference type="InterPro" id="IPR011009">
    <property type="entry name" value="Kinase-like_dom_sf"/>
</dbReference>
<dbReference type="PANTHER" id="PTHR44167">
    <property type="entry name" value="OVARIAN-SPECIFIC SERINE/THREONINE-PROTEIN KINASE LOK-RELATED"/>
    <property type="match status" value="1"/>
</dbReference>
<dbReference type="SUPFAM" id="SSF56112">
    <property type="entry name" value="Protein kinase-like (PK-like)"/>
    <property type="match status" value="1"/>
</dbReference>
<protein>
    <recommendedName>
        <fullName evidence="2">Protein kinase domain-containing protein</fullName>
    </recommendedName>
</protein>
<evidence type="ECO:0000259" key="2">
    <source>
        <dbReference type="PROSITE" id="PS50011"/>
    </source>
</evidence>
<dbReference type="Gene3D" id="3.30.200.20">
    <property type="entry name" value="Phosphorylase Kinase, domain 1"/>
    <property type="match status" value="1"/>
</dbReference>
<dbReference type="EMBL" id="MKKU01000379">
    <property type="protein sequence ID" value="RNF14065.1"/>
    <property type="molecule type" value="Genomic_DNA"/>
</dbReference>
<dbReference type="GO" id="GO:0044773">
    <property type="term" value="P:mitotic DNA damage checkpoint signaling"/>
    <property type="evidence" value="ECO:0007669"/>
    <property type="project" value="TreeGrafter"/>
</dbReference>
<evidence type="ECO:0000313" key="3">
    <source>
        <dbReference type="EMBL" id="RNF14065.1"/>
    </source>
</evidence>
<dbReference type="InterPro" id="IPR008271">
    <property type="entry name" value="Ser/Thr_kinase_AS"/>
</dbReference>
<feature type="region of interest" description="Disordered" evidence="1">
    <location>
        <begin position="750"/>
        <end position="775"/>
    </location>
</feature>
<dbReference type="Gene3D" id="1.10.510.10">
    <property type="entry name" value="Transferase(Phosphotransferase) domain 1"/>
    <property type="match status" value="1"/>
</dbReference>
<gene>
    <name evidence="3" type="ORF">Tco025E_05963</name>
</gene>
<comment type="caution">
    <text evidence="3">The sequence shown here is derived from an EMBL/GenBank/DDBJ whole genome shotgun (WGS) entry which is preliminary data.</text>
</comment>
<dbReference type="GO" id="GO:0004674">
    <property type="term" value="F:protein serine/threonine kinase activity"/>
    <property type="evidence" value="ECO:0007669"/>
    <property type="project" value="TreeGrafter"/>
</dbReference>
<proteinExistence type="predicted"/>
<dbReference type="Proteomes" id="UP000284403">
    <property type="component" value="Unassembled WGS sequence"/>
</dbReference>
<sequence length="1339" mass="139852">MRAGAGGAPPQGDGGLRALLSPCLSDAFCSLDVAAVERVLVGAVADLRRGEARQWGDGALESACRSLLCAYVVGLRLAVGAFAPEEEDAPRSAWRALLKITACTGRAVAEMCAVPGAAAATAGAVVQVLSALLRPPSPARETRLFWRCYPWWCCLLRHCLALAVGEGAGGAGMEAAACGVAARALSWVSRRYAAEAAGRGVVFDVSVFLSALGTGGGDAAATARPVHAFTRAERRRGATDEEDEEEEANPCDLLAAELGSLFALQELHTLLPLRPPPDAAAVRRGGNEAALPPTQNEPHCDACGLVELQFSPRGTAAARRTPVAHALLLLLCAVPSRPPLPSPLSAPLRRCLAEQSAAAALAALLRRDADVADALLSALARLGEGAGFIYFLALWRAAFAAAATEVSETMAWLLAGLARGVETHLQQGGDGGGAGGFLAAVDAVFAGVVRVVAGLLRASATADEGNAACRLRDLCARGFVEAWDALLRAAAPLHCGRTLGGLFCDAVGGGHASAVQLRGPLEAYYAAVLERRWAVGGECMGAAPAASAWWPEAEGRADAQGHALRVLRHTLALSECAFHADRVCPPPRGEARRCRHPAAFFLRGTTGLCARLLSTPPPAEAAAQAQLGELQCVASEILTVAARTLCTSPGRELFASPFGNSPGRHATTYARLLYVCFLERLRQTPRPEQRCLRALLRALRSLVIWERAAHSLALRLSMPSMLSCMLPAGADGWPLTAPAKAPVRGRLLTSAATPSDASPQAASGNNRGRKEEGAAARPIIPTLSLAALPLPQYYAWMGEADAAVDAGSSSAQAPPVPPLKLAPHSQQPHSGDGVPAVTQGPREEAMWSALDDPATLAEVLLLLCCLLSGRTGGMMISQPGLVAAHWQTGTQPRQPQGERVRGNVPLTRVLRKIEAFVRCPANKAPLHAFDKLVAEEAQEESPLWTGVEVLRRLLLPQLRLLEGINVARRIGAGSYGAVYAAERSAATASSGPQATQPADGAELLALKMVSIARPDMGGECLPLLSCHSEATALLRLRGHPHICELRFFGCTEAHYVLAMPLYKGGSLRDWRVRRSGLPVGEPAAEAASDSPPPAPAADLLAVCGPVFAQVLAAVEFMHARGIRHNDLKADNILIEGFQGESPSHAALPQAAAEAEAGRCVLIPATIRICDFGVCELAGEDMLAVRRGSEATDAAAASCWGPVRGTEAVQAPETFSLAGIAPARPGSCRAAVELAADMWGCGCLLYELVTGVMLFGGGNLGRLLFLAANLRRGGRGSCEVLSPQQKRAFEMAGPGVAAFAAQLLSVDPAERPTAAAARQAWERVLLQAQAGRGVGRDGQK</sequence>
<evidence type="ECO:0000313" key="4">
    <source>
        <dbReference type="Proteomes" id="UP000284403"/>
    </source>
</evidence>
<dbReference type="GO" id="GO:0005634">
    <property type="term" value="C:nucleus"/>
    <property type="evidence" value="ECO:0007669"/>
    <property type="project" value="TreeGrafter"/>
</dbReference>